<evidence type="ECO:0000256" key="6">
    <source>
        <dbReference type="ARBA" id="ARBA00023303"/>
    </source>
</evidence>
<keyword evidence="10" id="KW-0479">Metal-binding</keyword>
<evidence type="ECO:0000256" key="10">
    <source>
        <dbReference type="HAMAP-Rule" id="MF_00454"/>
    </source>
</evidence>
<evidence type="ECO:0000313" key="11">
    <source>
        <dbReference type="EMBL" id="MBB4674536.1"/>
    </source>
</evidence>
<feature type="binding site" evidence="10">
    <location>
        <position position="68"/>
    </location>
    <ligand>
        <name>Na(+)</name>
        <dbReference type="ChEBI" id="CHEBI:29101"/>
        <note>structural</note>
    </ligand>
</feature>
<dbReference type="Proteomes" id="UP000533598">
    <property type="component" value="Unassembled WGS sequence"/>
</dbReference>
<keyword evidence="10" id="KW-0813">Transport</keyword>
<evidence type="ECO:0000256" key="8">
    <source>
        <dbReference type="ARBA" id="ARBA00035585"/>
    </source>
</evidence>
<dbReference type="InterPro" id="IPR003691">
    <property type="entry name" value="FluC"/>
</dbReference>
<evidence type="ECO:0000256" key="4">
    <source>
        <dbReference type="ARBA" id="ARBA00022989"/>
    </source>
</evidence>
<reference evidence="11 12" key="1">
    <citation type="submission" date="2020-08" db="EMBL/GenBank/DDBJ databases">
        <title>Sequencing the genomes of 1000 actinobacteria strains.</title>
        <authorList>
            <person name="Klenk H.-P."/>
        </authorList>
    </citation>
    <scope>NUCLEOTIDE SEQUENCE [LARGE SCALE GENOMIC DNA]</scope>
    <source>
        <strain evidence="11 12">DSM 44230</strain>
    </source>
</reference>
<dbReference type="GO" id="GO:0046872">
    <property type="term" value="F:metal ion binding"/>
    <property type="evidence" value="ECO:0007669"/>
    <property type="project" value="UniProtKB-KW"/>
</dbReference>
<evidence type="ECO:0000256" key="9">
    <source>
        <dbReference type="ARBA" id="ARBA00049940"/>
    </source>
</evidence>
<accession>A0A7W7C6Z0</accession>
<evidence type="ECO:0000256" key="2">
    <source>
        <dbReference type="ARBA" id="ARBA00022475"/>
    </source>
</evidence>
<keyword evidence="10" id="KW-0915">Sodium</keyword>
<name>A0A7W7C6Z0_9PSEU</name>
<dbReference type="EMBL" id="JACHMH010000001">
    <property type="protein sequence ID" value="MBB4674536.1"/>
    <property type="molecule type" value="Genomic_DNA"/>
</dbReference>
<comment type="activity regulation">
    <text evidence="10">Na(+) is not transported, but it plays an essential structural role and its presence is essential for fluoride channel function.</text>
</comment>
<keyword evidence="2 10" id="KW-1003">Cell membrane</keyword>
<sequence>MPVLLLISAGGALGALARHALGLALPGPWPTVGINVLGCLLIGLLMSLTAADSALRPFLGTGVLGGFTTFSAYTVDAVRLVHAGQAAEAAAYLAITLLAALAAVWAGHLLGERIAR</sequence>
<keyword evidence="6 10" id="KW-0407">Ion channel</keyword>
<comment type="similarity">
    <text evidence="7 10">Belongs to the fluoride channel Fluc/FEX (TC 1.A.43) family.</text>
</comment>
<dbReference type="GO" id="GO:0062054">
    <property type="term" value="F:fluoride channel activity"/>
    <property type="evidence" value="ECO:0007669"/>
    <property type="project" value="UniProtKB-UniRule"/>
</dbReference>
<feature type="transmembrane region" description="Helical" evidence="10">
    <location>
        <begin position="32"/>
        <end position="51"/>
    </location>
</feature>
<organism evidence="11 12">
    <name type="scientific">Crossiella cryophila</name>
    <dbReference type="NCBI Taxonomy" id="43355"/>
    <lineage>
        <taxon>Bacteria</taxon>
        <taxon>Bacillati</taxon>
        <taxon>Actinomycetota</taxon>
        <taxon>Actinomycetes</taxon>
        <taxon>Pseudonocardiales</taxon>
        <taxon>Pseudonocardiaceae</taxon>
        <taxon>Crossiella</taxon>
    </lineage>
</organism>
<keyword evidence="10" id="KW-0406">Ion transport</keyword>
<comment type="catalytic activity">
    <reaction evidence="8">
        <text>fluoride(in) = fluoride(out)</text>
        <dbReference type="Rhea" id="RHEA:76159"/>
        <dbReference type="ChEBI" id="CHEBI:17051"/>
    </reaction>
    <physiologicalReaction direction="left-to-right" evidence="8">
        <dbReference type="Rhea" id="RHEA:76160"/>
    </physiologicalReaction>
</comment>
<feature type="transmembrane region" description="Helical" evidence="10">
    <location>
        <begin position="58"/>
        <end position="78"/>
    </location>
</feature>
<dbReference type="PANTHER" id="PTHR28259:SF1">
    <property type="entry name" value="FLUORIDE EXPORT PROTEIN 1-RELATED"/>
    <property type="match status" value="1"/>
</dbReference>
<dbReference type="GO" id="GO:0005886">
    <property type="term" value="C:plasma membrane"/>
    <property type="evidence" value="ECO:0007669"/>
    <property type="project" value="UniProtKB-SubCell"/>
</dbReference>
<keyword evidence="5 10" id="KW-0472">Membrane</keyword>
<dbReference type="HAMAP" id="MF_00454">
    <property type="entry name" value="FluC"/>
    <property type="match status" value="1"/>
</dbReference>
<evidence type="ECO:0000256" key="5">
    <source>
        <dbReference type="ARBA" id="ARBA00023136"/>
    </source>
</evidence>
<gene>
    <name evidence="10" type="primary">fluC</name>
    <name evidence="10" type="synonym">crcB</name>
    <name evidence="11" type="ORF">HNR67_000654</name>
</gene>
<dbReference type="GO" id="GO:0140114">
    <property type="term" value="P:cellular detoxification of fluoride"/>
    <property type="evidence" value="ECO:0007669"/>
    <property type="project" value="UniProtKB-UniRule"/>
</dbReference>
<comment type="subcellular location">
    <subcellularLocation>
        <location evidence="1 10">Cell membrane</location>
        <topology evidence="1 10">Multi-pass membrane protein</topology>
    </subcellularLocation>
</comment>
<keyword evidence="12" id="KW-1185">Reference proteome</keyword>
<comment type="function">
    <text evidence="9 10">Fluoride-specific ion channel. Important for reducing fluoride concentration in the cell, thus reducing its toxicity.</text>
</comment>
<evidence type="ECO:0000256" key="1">
    <source>
        <dbReference type="ARBA" id="ARBA00004651"/>
    </source>
</evidence>
<dbReference type="PANTHER" id="PTHR28259">
    <property type="entry name" value="FLUORIDE EXPORT PROTEIN 1-RELATED"/>
    <property type="match status" value="1"/>
</dbReference>
<dbReference type="AlphaFoldDB" id="A0A7W7C6Z0"/>
<evidence type="ECO:0000256" key="3">
    <source>
        <dbReference type="ARBA" id="ARBA00022692"/>
    </source>
</evidence>
<comment type="caution">
    <text evidence="11">The sequence shown here is derived from an EMBL/GenBank/DDBJ whole genome shotgun (WGS) entry which is preliminary data.</text>
</comment>
<keyword evidence="3 10" id="KW-0812">Transmembrane</keyword>
<feature type="binding site" evidence="10">
    <location>
        <position position="65"/>
    </location>
    <ligand>
        <name>Na(+)</name>
        <dbReference type="ChEBI" id="CHEBI:29101"/>
        <note>structural</note>
    </ligand>
</feature>
<keyword evidence="4 10" id="KW-1133">Transmembrane helix</keyword>
<evidence type="ECO:0000313" key="12">
    <source>
        <dbReference type="Proteomes" id="UP000533598"/>
    </source>
</evidence>
<evidence type="ECO:0000256" key="7">
    <source>
        <dbReference type="ARBA" id="ARBA00035120"/>
    </source>
</evidence>
<dbReference type="RefSeq" id="WP_221489755.1">
    <property type="nucleotide sequence ID" value="NZ_BAAAUI010000003.1"/>
</dbReference>
<proteinExistence type="inferred from homology"/>
<feature type="transmembrane region" description="Helical" evidence="10">
    <location>
        <begin position="90"/>
        <end position="110"/>
    </location>
</feature>
<protein>
    <recommendedName>
        <fullName evidence="10">Fluoride-specific ion channel FluC</fullName>
    </recommendedName>
</protein>
<dbReference type="Pfam" id="PF02537">
    <property type="entry name" value="CRCB"/>
    <property type="match status" value="1"/>
</dbReference>